<feature type="compositionally biased region" description="Basic and acidic residues" evidence="2">
    <location>
        <begin position="79"/>
        <end position="90"/>
    </location>
</feature>
<evidence type="ECO:0000256" key="2">
    <source>
        <dbReference type="SAM" id="MobiDB-lite"/>
    </source>
</evidence>
<dbReference type="EMBL" id="CP091092">
    <property type="protein sequence ID" value="WFN36520.1"/>
    <property type="molecule type" value="Genomic_DNA"/>
</dbReference>
<protein>
    <submittedName>
        <fullName evidence="3">Uncharacterized protein</fullName>
    </submittedName>
</protein>
<keyword evidence="1" id="KW-0175">Coiled coil</keyword>
<dbReference type="KEGG" id="manq:L1994_10305"/>
<proteinExistence type="predicted"/>
<name>A0AAF0JMG9_9EURY</name>
<dbReference type="AlphaFoldDB" id="A0AAF0JMG9"/>
<reference evidence="3" key="1">
    <citation type="submission" date="2022-01" db="EMBL/GenBank/DDBJ databases">
        <title>Complete genome of Methanomicrobium antiquum DSM 21220.</title>
        <authorList>
            <person name="Chen S.-C."/>
            <person name="You Y.-T."/>
            <person name="Zhou Y.-Z."/>
            <person name="Lai M.-C."/>
        </authorList>
    </citation>
    <scope>NUCLEOTIDE SEQUENCE</scope>
    <source>
        <strain evidence="3">DSM 21220</strain>
    </source>
</reference>
<feature type="coiled-coil region" evidence="1">
    <location>
        <begin position="139"/>
        <end position="177"/>
    </location>
</feature>
<sequence>MRDKILKAADIAKLCGVSEEEVKKLTDEFSKAVPSRDFGRIKVYEEKAAGVISKISGLSKNGLSKDEILSSLGCIPDKKSTKEKVSEKINKNSLSPENKPKRKPGVIEGAEKKVNDVKLKASMTLNRESDRYGALDVKLSKITARVEKIEKDIEQNKKDSDEKYDELKEMIKSLDKKISVSQEWVDYFEKSLDSYKNSQDSLTMNLSEWTNYLDSELEEIKKPFWKRNKKII</sequence>
<feature type="region of interest" description="Disordered" evidence="2">
    <location>
        <begin position="79"/>
        <end position="107"/>
    </location>
</feature>
<evidence type="ECO:0000313" key="4">
    <source>
        <dbReference type="Proteomes" id="UP001218895"/>
    </source>
</evidence>
<dbReference type="Gene3D" id="1.10.1660.10">
    <property type="match status" value="1"/>
</dbReference>
<evidence type="ECO:0000313" key="3">
    <source>
        <dbReference type="EMBL" id="WFN36520.1"/>
    </source>
</evidence>
<organism evidence="3 4">
    <name type="scientific">Methanomicrobium antiquum</name>
    <dbReference type="NCBI Taxonomy" id="487686"/>
    <lineage>
        <taxon>Archaea</taxon>
        <taxon>Methanobacteriati</taxon>
        <taxon>Methanobacteriota</taxon>
        <taxon>Stenosarchaea group</taxon>
        <taxon>Methanomicrobia</taxon>
        <taxon>Methanomicrobiales</taxon>
        <taxon>Methanomicrobiaceae</taxon>
        <taxon>Methanomicrobium</taxon>
    </lineage>
</organism>
<dbReference type="RefSeq" id="WP_278099357.1">
    <property type="nucleotide sequence ID" value="NZ_CP091092.1"/>
</dbReference>
<dbReference type="GeneID" id="79950793"/>
<dbReference type="Proteomes" id="UP001218895">
    <property type="component" value="Chromosome"/>
</dbReference>
<gene>
    <name evidence="3" type="ORF">L1994_10305</name>
</gene>
<accession>A0AAF0JMG9</accession>
<keyword evidence="4" id="KW-1185">Reference proteome</keyword>
<evidence type="ECO:0000256" key="1">
    <source>
        <dbReference type="SAM" id="Coils"/>
    </source>
</evidence>